<organism evidence="2 3">
    <name type="scientific">Hypsibius exemplaris</name>
    <name type="common">Freshwater tardigrade</name>
    <dbReference type="NCBI Taxonomy" id="2072580"/>
    <lineage>
        <taxon>Eukaryota</taxon>
        <taxon>Metazoa</taxon>
        <taxon>Ecdysozoa</taxon>
        <taxon>Tardigrada</taxon>
        <taxon>Eutardigrada</taxon>
        <taxon>Parachela</taxon>
        <taxon>Hypsibioidea</taxon>
        <taxon>Hypsibiidae</taxon>
        <taxon>Hypsibius</taxon>
    </lineage>
</organism>
<protein>
    <submittedName>
        <fullName evidence="2">Uncharacterized protein</fullName>
    </submittedName>
</protein>
<feature type="region of interest" description="Disordered" evidence="1">
    <location>
        <begin position="1"/>
        <end position="102"/>
    </location>
</feature>
<gene>
    <name evidence="2" type="ORF">BV898_16843</name>
</gene>
<dbReference type="EMBL" id="MTYJ01000266">
    <property type="protein sequence ID" value="OWA52387.1"/>
    <property type="molecule type" value="Genomic_DNA"/>
</dbReference>
<comment type="caution">
    <text evidence="2">The sequence shown here is derived from an EMBL/GenBank/DDBJ whole genome shotgun (WGS) entry which is preliminary data.</text>
</comment>
<dbReference type="AlphaFoldDB" id="A0A9X6RM12"/>
<evidence type="ECO:0000313" key="3">
    <source>
        <dbReference type="Proteomes" id="UP000192578"/>
    </source>
</evidence>
<dbReference type="Proteomes" id="UP000192578">
    <property type="component" value="Unassembled WGS sequence"/>
</dbReference>
<evidence type="ECO:0000313" key="2">
    <source>
        <dbReference type="EMBL" id="OWA52387.1"/>
    </source>
</evidence>
<feature type="compositionally biased region" description="Basic and acidic residues" evidence="1">
    <location>
        <begin position="24"/>
        <end position="45"/>
    </location>
</feature>
<reference evidence="3" key="1">
    <citation type="submission" date="2017-01" db="EMBL/GenBank/DDBJ databases">
        <title>Comparative genomics of anhydrobiosis in the tardigrade Hypsibius dujardini.</title>
        <authorList>
            <person name="Yoshida Y."/>
            <person name="Koutsovoulos G."/>
            <person name="Laetsch D."/>
            <person name="Stevens L."/>
            <person name="Kumar S."/>
            <person name="Horikawa D."/>
            <person name="Ishino K."/>
            <person name="Komine S."/>
            <person name="Tomita M."/>
            <person name="Blaxter M."/>
            <person name="Arakawa K."/>
        </authorList>
    </citation>
    <scope>NUCLEOTIDE SEQUENCE [LARGE SCALE GENOMIC DNA]</scope>
    <source>
        <strain evidence="3">Z151</strain>
    </source>
</reference>
<proteinExistence type="predicted"/>
<evidence type="ECO:0000256" key="1">
    <source>
        <dbReference type="SAM" id="MobiDB-lite"/>
    </source>
</evidence>
<sequence length="152" mass="17515">MTIYGGGRNVSDESARRGAGNGTDRCEDGGRTRNSGKTERPDRFPKKGPLWADQLDETERERWTTTARRLTDDAEDGDGKRRRRRTVPSKVTGRITDSQTQRASRYLQNGGERWLRVHAKRKYHAAWVAERKLSLERNLNQLRATHTLRLLL</sequence>
<keyword evidence="3" id="KW-1185">Reference proteome</keyword>
<accession>A0A9X6RM12</accession>
<name>A0A9X6RM12_HYPEX</name>